<sequence length="254" mass="25635">MDGGVPPAPRRRSAAVGPAGLAVVLADGDGFVSHWSAGARALFGHDEDVAVGQSAMELLPVAGALTSDAPPGSDSSPALPPPASSPASPFSEFPARGRGAPGAAADPCAEPAVFYPAAGRARLGVGGGRPRDERVDVLWWAYPLTGPGPERLLVLAADAERFASGGAPGAGAGDGEVRIAPGFALHTELPDSGELVRRLAGILPGMGVRDPGGIVDQVRQLGCPVVEFRRHERVGSTPDRGVPRCRSFVPGGAG</sequence>
<feature type="region of interest" description="Disordered" evidence="1">
    <location>
        <begin position="64"/>
        <end position="104"/>
    </location>
</feature>
<feature type="compositionally biased region" description="Low complexity" evidence="1">
    <location>
        <begin position="67"/>
        <end position="77"/>
    </location>
</feature>
<dbReference type="AlphaFoldDB" id="A0A1G9ZSD7"/>
<dbReference type="EMBL" id="FNHI01000022">
    <property type="protein sequence ID" value="SDN24329.1"/>
    <property type="molecule type" value="Genomic_DNA"/>
</dbReference>
<proteinExistence type="predicted"/>
<keyword evidence="3" id="KW-1185">Reference proteome</keyword>
<evidence type="ECO:0000313" key="2">
    <source>
        <dbReference type="EMBL" id="SDN24329.1"/>
    </source>
</evidence>
<feature type="compositionally biased region" description="Low complexity" evidence="1">
    <location>
        <begin position="85"/>
        <end position="104"/>
    </location>
</feature>
<dbReference type="STRING" id="1196353.SAMN05444921_12295"/>
<gene>
    <name evidence="2" type="ORF">SAMN05444921_12295</name>
</gene>
<evidence type="ECO:0000256" key="1">
    <source>
        <dbReference type="SAM" id="MobiDB-lite"/>
    </source>
</evidence>
<accession>A0A1G9ZSD7</accession>
<dbReference type="GeneID" id="40832868"/>
<evidence type="ECO:0008006" key="4">
    <source>
        <dbReference type="Google" id="ProtNLM"/>
    </source>
</evidence>
<dbReference type="RefSeq" id="WP_093659762.1">
    <property type="nucleotide sequence ID" value="NZ_FNHI01000022.1"/>
</dbReference>
<dbReference type="OrthoDB" id="118142at2"/>
<dbReference type="InterPro" id="IPR035965">
    <property type="entry name" value="PAS-like_dom_sf"/>
</dbReference>
<name>A0A1G9ZSD7_9ACTN</name>
<organism evidence="2 3">
    <name type="scientific">Streptomyces wuyuanensis</name>
    <dbReference type="NCBI Taxonomy" id="1196353"/>
    <lineage>
        <taxon>Bacteria</taxon>
        <taxon>Bacillati</taxon>
        <taxon>Actinomycetota</taxon>
        <taxon>Actinomycetes</taxon>
        <taxon>Kitasatosporales</taxon>
        <taxon>Streptomycetaceae</taxon>
        <taxon>Streptomyces</taxon>
    </lineage>
</organism>
<reference evidence="3" key="1">
    <citation type="submission" date="2016-10" db="EMBL/GenBank/DDBJ databases">
        <authorList>
            <person name="Varghese N."/>
            <person name="Submissions S."/>
        </authorList>
    </citation>
    <scope>NUCLEOTIDE SEQUENCE [LARGE SCALE GENOMIC DNA]</scope>
    <source>
        <strain evidence="3">CGMCC 4.7042</strain>
    </source>
</reference>
<evidence type="ECO:0000313" key="3">
    <source>
        <dbReference type="Proteomes" id="UP000199063"/>
    </source>
</evidence>
<protein>
    <recommendedName>
        <fullName evidence="4">PAS domain-containing protein</fullName>
    </recommendedName>
</protein>
<dbReference type="SUPFAM" id="SSF55785">
    <property type="entry name" value="PYP-like sensor domain (PAS domain)"/>
    <property type="match status" value="1"/>
</dbReference>
<dbReference type="Proteomes" id="UP000199063">
    <property type="component" value="Unassembled WGS sequence"/>
</dbReference>